<evidence type="ECO:0000256" key="3">
    <source>
        <dbReference type="SAM" id="MobiDB-lite"/>
    </source>
</evidence>
<evidence type="ECO:0000313" key="5">
    <source>
        <dbReference type="EMBL" id="NDW20111.1"/>
    </source>
</evidence>
<organism evidence="5 6">
    <name type="scientific">Alteromonas hispanica</name>
    <dbReference type="NCBI Taxonomy" id="315421"/>
    <lineage>
        <taxon>Bacteria</taxon>
        <taxon>Pseudomonadati</taxon>
        <taxon>Pseudomonadota</taxon>
        <taxon>Gammaproteobacteria</taxon>
        <taxon>Alteromonadales</taxon>
        <taxon>Alteromonadaceae</taxon>
        <taxon>Alteromonas/Salinimonas group</taxon>
        <taxon>Alteromonas</taxon>
    </lineage>
</organism>
<reference evidence="5 6" key="1">
    <citation type="submission" date="2020-01" db="EMBL/GenBank/DDBJ databases">
        <title>Genomes of bacteria type strains.</title>
        <authorList>
            <person name="Chen J."/>
            <person name="Zhu S."/>
            <person name="Yang J."/>
        </authorList>
    </citation>
    <scope>NUCLEOTIDE SEQUENCE [LARGE SCALE GENOMIC DNA]</scope>
    <source>
        <strain evidence="5 6">LMG 22958</strain>
    </source>
</reference>
<keyword evidence="5" id="KW-0808">Transferase</keyword>
<comment type="caution">
    <text evidence="5">The sequence shown here is derived from an EMBL/GenBank/DDBJ whole genome shotgun (WGS) entry which is preliminary data.</text>
</comment>
<evidence type="ECO:0000313" key="6">
    <source>
        <dbReference type="Proteomes" id="UP000478837"/>
    </source>
</evidence>
<evidence type="ECO:0000259" key="4">
    <source>
        <dbReference type="Pfam" id="PF21302"/>
    </source>
</evidence>
<dbReference type="PIRSF" id="PIRSF018249">
    <property type="entry name" value="MyrA_prd"/>
    <property type="match status" value="1"/>
</dbReference>
<dbReference type="RefSeq" id="WP_163109306.1">
    <property type="nucleotide sequence ID" value="NZ_JAAAWP010000001.1"/>
</dbReference>
<dbReference type="InterPro" id="IPR029063">
    <property type="entry name" value="SAM-dependent_MTases_sf"/>
</dbReference>
<dbReference type="GO" id="GO:0046872">
    <property type="term" value="F:metal ion binding"/>
    <property type="evidence" value="ECO:0007669"/>
    <property type="project" value="UniProtKB-KW"/>
</dbReference>
<evidence type="ECO:0000256" key="2">
    <source>
        <dbReference type="PIRSR" id="PIRSR018249-2"/>
    </source>
</evidence>
<feature type="domain" description="23S rRNA (guanine(745)-N(1))-methyltransferase N-terminal" evidence="4">
    <location>
        <begin position="3"/>
        <end position="45"/>
    </location>
</feature>
<dbReference type="AlphaFoldDB" id="A0A6L9MQG4"/>
<proteinExistence type="predicted"/>
<dbReference type="InterPro" id="IPR016718">
    <property type="entry name" value="rRNA_m1G-MeTrfase_A_prd"/>
</dbReference>
<sequence length="298" mass="32845">MWLCPLCKSPISLSDIPVRCENNHSFDKAKSGYVNLLPVQFKKSKMPGDDKAMVKARRAFHQQNAYKPLKDRMVQLISEYFQANSAGSSAGIPSPVRSSPARSSTHSHSSTLRIYDAGCGEGSYLNAVVNGLNSLGVFSVGAGSDISKIAVELAAKAFKEQEFVVASSFDLPIASATQNAVIQVFAPGSNDEYHRVLVSEGGLLVTVDPAEDHLFEIKEQVYSEPQKHQTDNTEREGFSRVKNEKLGFSIQLADKEQALSLIKMTPFYWKLPPDSIEKVVNSLSKVTAHFHIQLWVKQ</sequence>
<feature type="compositionally biased region" description="Low complexity" evidence="3">
    <location>
        <begin position="93"/>
        <end position="107"/>
    </location>
</feature>
<evidence type="ECO:0000256" key="1">
    <source>
        <dbReference type="PIRSR" id="PIRSR018249-1"/>
    </source>
</evidence>
<dbReference type="SUPFAM" id="SSF53335">
    <property type="entry name" value="S-adenosyl-L-methionine-dependent methyltransferases"/>
    <property type="match status" value="1"/>
</dbReference>
<feature type="binding site" evidence="1">
    <location>
        <position position="7"/>
    </location>
    <ligand>
        <name>Zn(2+)</name>
        <dbReference type="ChEBI" id="CHEBI:29105"/>
    </ligand>
</feature>
<dbReference type="GO" id="GO:0008168">
    <property type="term" value="F:methyltransferase activity"/>
    <property type="evidence" value="ECO:0007669"/>
    <property type="project" value="UniProtKB-KW"/>
</dbReference>
<gene>
    <name evidence="5" type="ORF">GTW09_01015</name>
</gene>
<feature type="binding site" evidence="1">
    <location>
        <position position="4"/>
    </location>
    <ligand>
        <name>Zn(2+)</name>
        <dbReference type="ChEBI" id="CHEBI:29105"/>
    </ligand>
</feature>
<dbReference type="GO" id="GO:0032259">
    <property type="term" value="P:methylation"/>
    <property type="evidence" value="ECO:0007669"/>
    <property type="project" value="UniProtKB-KW"/>
</dbReference>
<feature type="binding site" evidence="2">
    <location>
        <begin position="121"/>
        <end position="122"/>
    </location>
    <ligand>
        <name>S-adenosyl-L-methionine</name>
        <dbReference type="ChEBI" id="CHEBI:59789"/>
    </ligand>
</feature>
<accession>A0A6L9MQG4</accession>
<keyword evidence="2" id="KW-0949">S-adenosyl-L-methionine</keyword>
<dbReference type="Proteomes" id="UP000478837">
    <property type="component" value="Unassembled WGS sequence"/>
</dbReference>
<name>A0A6L9MQG4_9ALTE</name>
<keyword evidence="5" id="KW-0489">Methyltransferase</keyword>
<feature type="region of interest" description="Disordered" evidence="3">
    <location>
        <begin position="86"/>
        <end position="107"/>
    </location>
</feature>
<keyword evidence="1" id="KW-0479">Metal-binding</keyword>
<keyword evidence="6" id="KW-1185">Reference proteome</keyword>
<keyword evidence="1" id="KW-0862">Zinc</keyword>
<feature type="binding site" evidence="2">
    <location>
        <position position="213"/>
    </location>
    <ligand>
        <name>S-adenosyl-L-methionine</name>
        <dbReference type="ChEBI" id="CHEBI:59789"/>
    </ligand>
</feature>
<protein>
    <submittedName>
        <fullName evidence="5">rRNA (Guanine-N1)-methyltransferase</fullName>
    </submittedName>
</protein>
<dbReference type="InterPro" id="IPR048647">
    <property type="entry name" value="RlmA_N"/>
</dbReference>
<dbReference type="Gene3D" id="3.40.50.150">
    <property type="entry name" value="Vaccinia Virus protein VP39"/>
    <property type="match status" value="1"/>
</dbReference>
<dbReference type="EMBL" id="JAAAWP010000001">
    <property type="protein sequence ID" value="NDW20111.1"/>
    <property type="molecule type" value="Genomic_DNA"/>
</dbReference>
<dbReference type="Pfam" id="PF21302">
    <property type="entry name" value="Zn_ribbon_RlmA"/>
    <property type="match status" value="1"/>
</dbReference>
<feature type="binding site" evidence="2">
    <location>
        <position position="66"/>
    </location>
    <ligand>
        <name>S-adenosyl-L-methionine</name>
        <dbReference type="ChEBI" id="CHEBI:59789"/>
    </ligand>
</feature>
<feature type="binding site" evidence="1">
    <location>
        <position position="20"/>
    </location>
    <ligand>
        <name>Zn(2+)</name>
        <dbReference type="ChEBI" id="CHEBI:29105"/>
    </ligand>
</feature>
<feature type="binding site" evidence="1">
    <location>
        <position position="24"/>
    </location>
    <ligand>
        <name>Zn(2+)</name>
        <dbReference type="ChEBI" id="CHEBI:29105"/>
    </ligand>
</feature>